<evidence type="ECO:0000256" key="1">
    <source>
        <dbReference type="SAM" id="MobiDB-lite"/>
    </source>
</evidence>
<proteinExistence type="predicted"/>
<evidence type="ECO:0000313" key="2">
    <source>
        <dbReference type="EMBL" id="KAF3562229.1"/>
    </source>
</evidence>
<feature type="compositionally biased region" description="Basic and acidic residues" evidence="1">
    <location>
        <begin position="81"/>
        <end position="90"/>
    </location>
</feature>
<comment type="caution">
    <text evidence="2">The sequence shown here is derived from an EMBL/GenBank/DDBJ whole genome shotgun (WGS) entry which is preliminary data.</text>
</comment>
<gene>
    <name evidence="2" type="ORF">DY000_02014680</name>
</gene>
<keyword evidence="3" id="KW-1185">Reference proteome</keyword>
<evidence type="ECO:0000313" key="3">
    <source>
        <dbReference type="Proteomes" id="UP000266723"/>
    </source>
</evidence>
<protein>
    <submittedName>
        <fullName evidence="2">Uncharacterized protein</fullName>
    </submittedName>
</protein>
<feature type="compositionally biased region" description="Low complexity" evidence="1">
    <location>
        <begin position="62"/>
        <end position="73"/>
    </location>
</feature>
<dbReference type="Proteomes" id="UP000266723">
    <property type="component" value="Unassembled WGS sequence"/>
</dbReference>
<name>A0ABQ7CSE6_BRACR</name>
<dbReference type="EMBL" id="QGKV02000759">
    <property type="protein sequence ID" value="KAF3562229.1"/>
    <property type="molecule type" value="Genomic_DNA"/>
</dbReference>
<reference evidence="2 3" key="1">
    <citation type="journal article" date="2020" name="BMC Genomics">
        <title>Intraspecific diversification of the crop wild relative Brassica cretica Lam. using demographic model selection.</title>
        <authorList>
            <person name="Kioukis A."/>
            <person name="Michalopoulou V.A."/>
            <person name="Briers L."/>
            <person name="Pirintsos S."/>
            <person name="Studholme D.J."/>
            <person name="Pavlidis P."/>
            <person name="Sarris P.F."/>
        </authorList>
    </citation>
    <scope>NUCLEOTIDE SEQUENCE [LARGE SCALE GENOMIC DNA]</scope>
    <source>
        <strain evidence="3">cv. PFS-1207/04</strain>
    </source>
</reference>
<sequence length="90" mass="9852">MEFLPSLLTKNKNQRKLKERVAVNNGLEICQGHSGNLELLLGFSGHKICSVHILASLSTDTNSISSIDSPSSPRQLPLAKQTDHSSVKRE</sequence>
<accession>A0ABQ7CSE6</accession>
<organism evidence="2 3">
    <name type="scientific">Brassica cretica</name>
    <name type="common">Mustard</name>
    <dbReference type="NCBI Taxonomy" id="69181"/>
    <lineage>
        <taxon>Eukaryota</taxon>
        <taxon>Viridiplantae</taxon>
        <taxon>Streptophyta</taxon>
        <taxon>Embryophyta</taxon>
        <taxon>Tracheophyta</taxon>
        <taxon>Spermatophyta</taxon>
        <taxon>Magnoliopsida</taxon>
        <taxon>eudicotyledons</taxon>
        <taxon>Gunneridae</taxon>
        <taxon>Pentapetalae</taxon>
        <taxon>rosids</taxon>
        <taxon>malvids</taxon>
        <taxon>Brassicales</taxon>
        <taxon>Brassicaceae</taxon>
        <taxon>Brassiceae</taxon>
        <taxon>Brassica</taxon>
    </lineage>
</organism>
<feature type="region of interest" description="Disordered" evidence="1">
    <location>
        <begin position="62"/>
        <end position="90"/>
    </location>
</feature>